<dbReference type="EMBL" id="JAKRYL010000018">
    <property type="protein sequence ID" value="MCL7748695.1"/>
    <property type="molecule type" value="Genomic_DNA"/>
</dbReference>
<evidence type="ECO:0000313" key="3">
    <source>
        <dbReference type="EMBL" id="MCL7748695.1"/>
    </source>
</evidence>
<protein>
    <submittedName>
        <fullName evidence="3">WxL domain-containing protein</fullName>
    </submittedName>
</protein>
<dbReference type="Proteomes" id="UP001139150">
    <property type="component" value="Unassembled WGS sequence"/>
</dbReference>
<keyword evidence="4" id="KW-1185">Reference proteome</keyword>
<evidence type="ECO:0000259" key="2">
    <source>
        <dbReference type="Pfam" id="PF13731"/>
    </source>
</evidence>
<dbReference type="Pfam" id="PF13731">
    <property type="entry name" value="WxL"/>
    <property type="match status" value="1"/>
</dbReference>
<dbReference type="InterPro" id="IPR027994">
    <property type="entry name" value="WxL_dom"/>
</dbReference>
<evidence type="ECO:0000256" key="1">
    <source>
        <dbReference type="SAM" id="SignalP"/>
    </source>
</evidence>
<dbReference type="AlphaFoldDB" id="A0A9X2CUP8"/>
<sequence>MKKLVTVLSVFTLSFGVFASTSFAASETSGTAQFSGGSLNIEVPASTTFTSLQLSGTVQTTTANLDNLTVVDSTGSGNGWNVKVTASPLQRTTDQYTLPENSMRLLAPTVTAGEGSSSESAIVTNGGVIDNSLGVLLLNAPEAEGKGTFNTSFAENALSLTLSPDTALAGEYSTTLTWNVVSGPAN</sequence>
<organism evidence="3 4">
    <name type="scientific">Halalkalibacter alkaliphilus</name>
    <dbReference type="NCBI Taxonomy" id="2917993"/>
    <lineage>
        <taxon>Bacteria</taxon>
        <taxon>Bacillati</taxon>
        <taxon>Bacillota</taxon>
        <taxon>Bacilli</taxon>
        <taxon>Bacillales</taxon>
        <taxon>Bacillaceae</taxon>
        <taxon>Halalkalibacter</taxon>
    </lineage>
</organism>
<reference evidence="3" key="1">
    <citation type="submission" date="2022-02" db="EMBL/GenBank/DDBJ databases">
        <title>Halalkalibacter sp. nov. isolated from Lonar Lake, India.</title>
        <authorList>
            <person name="Joshi A."/>
            <person name="Thite S."/>
            <person name="Lodha T."/>
        </authorList>
    </citation>
    <scope>NUCLEOTIDE SEQUENCE</scope>
    <source>
        <strain evidence="3">MEB205</strain>
    </source>
</reference>
<keyword evidence="1" id="KW-0732">Signal</keyword>
<feature type="signal peptide" evidence="1">
    <location>
        <begin position="1"/>
        <end position="19"/>
    </location>
</feature>
<gene>
    <name evidence="3" type="ORF">MF646_16340</name>
</gene>
<evidence type="ECO:0000313" key="4">
    <source>
        <dbReference type="Proteomes" id="UP001139150"/>
    </source>
</evidence>
<feature type="chain" id="PRO_5040842115" evidence="1">
    <location>
        <begin position="20"/>
        <end position="186"/>
    </location>
</feature>
<proteinExistence type="predicted"/>
<accession>A0A9X2CUP8</accession>
<dbReference type="RefSeq" id="WP_250097582.1">
    <property type="nucleotide sequence ID" value="NZ_JAKRYL010000018.1"/>
</dbReference>
<comment type="caution">
    <text evidence="3">The sequence shown here is derived from an EMBL/GenBank/DDBJ whole genome shotgun (WGS) entry which is preliminary data.</text>
</comment>
<feature type="domain" description="WxL" evidence="2">
    <location>
        <begin position="34"/>
        <end position="184"/>
    </location>
</feature>
<name>A0A9X2CUP8_9BACI</name>